<evidence type="ECO:0000256" key="1">
    <source>
        <dbReference type="SAM" id="MobiDB-lite"/>
    </source>
</evidence>
<sequence length="33" mass="3741">MAQHGTQETRKLFHQSIVQRGSNHEPLSISILP</sequence>
<accession>A0A0M3I7T7</accession>
<reference evidence="3" key="1">
    <citation type="submission" date="2017-02" db="UniProtKB">
        <authorList>
            <consortium name="WormBaseParasite"/>
        </authorList>
    </citation>
    <scope>IDENTIFICATION</scope>
</reference>
<proteinExistence type="predicted"/>
<dbReference type="WBParaSite" id="ALUE_0001330901-mRNA-1">
    <property type="protein sequence ID" value="ALUE_0001330901-mRNA-1"/>
    <property type="gene ID" value="ALUE_0001330901"/>
</dbReference>
<name>A0A0M3I7T7_ASCLU</name>
<dbReference type="Proteomes" id="UP000036681">
    <property type="component" value="Unplaced"/>
</dbReference>
<organism evidence="2 3">
    <name type="scientific">Ascaris lumbricoides</name>
    <name type="common">Giant roundworm</name>
    <dbReference type="NCBI Taxonomy" id="6252"/>
    <lineage>
        <taxon>Eukaryota</taxon>
        <taxon>Metazoa</taxon>
        <taxon>Ecdysozoa</taxon>
        <taxon>Nematoda</taxon>
        <taxon>Chromadorea</taxon>
        <taxon>Rhabditida</taxon>
        <taxon>Spirurina</taxon>
        <taxon>Ascaridomorpha</taxon>
        <taxon>Ascaridoidea</taxon>
        <taxon>Ascarididae</taxon>
        <taxon>Ascaris</taxon>
    </lineage>
</organism>
<evidence type="ECO:0000313" key="2">
    <source>
        <dbReference type="Proteomes" id="UP000036681"/>
    </source>
</evidence>
<dbReference type="AlphaFoldDB" id="A0A0M3I7T7"/>
<keyword evidence="2" id="KW-1185">Reference proteome</keyword>
<evidence type="ECO:0000313" key="3">
    <source>
        <dbReference type="WBParaSite" id="ALUE_0001330901-mRNA-1"/>
    </source>
</evidence>
<feature type="region of interest" description="Disordered" evidence="1">
    <location>
        <begin position="1"/>
        <end position="33"/>
    </location>
</feature>
<protein>
    <submittedName>
        <fullName evidence="3">Uncharacterized protein</fullName>
    </submittedName>
</protein>